<gene>
    <name evidence="1" type="ORF">GX355_08115</name>
</gene>
<name>A0A7X8C4F5_9LACT</name>
<evidence type="ECO:0000313" key="2">
    <source>
        <dbReference type="Proteomes" id="UP000541058"/>
    </source>
</evidence>
<dbReference type="EMBL" id="JAAYSM010000270">
    <property type="protein sequence ID" value="NLJ18813.1"/>
    <property type="molecule type" value="Genomic_DNA"/>
</dbReference>
<accession>A0A7X8C4F5</accession>
<dbReference type="AlphaFoldDB" id="A0A7X8C4F5"/>
<sequence>MTRNRYEFEETTYNHVIKVEYVLHNFTSEEYRTGHDIEVYVNNIKAEHYYNLDEIKQETVSAGRSINLLIYYGTNETPDNVEIEFKELFADTTPTIMKVGSLY</sequence>
<evidence type="ECO:0000313" key="1">
    <source>
        <dbReference type="EMBL" id="NLJ18813.1"/>
    </source>
</evidence>
<dbReference type="Proteomes" id="UP000541058">
    <property type="component" value="Unassembled WGS sequence"/>
</dbReference>
<organism evidence="1 2">
    <name type="scientific">Globicatella sulfidifaciens</name>
    <dbReference type="NCBI Taxonomy" id="136093"/>
    <lineage>
        <taxon>Bacteria</taxon>
        <taxon>Bacillati</taxon>
        <taxon>Bacillota</taxon>
        <taxon>Bacilli</taxon>
        <taxon>Lactobacillales</taxon>
        <taxon>Aerococcaceae</taxon>
        <taxon>Globicatella</taxon>
    </lineage>
</organism>
<proteinExistence type="predicted"/>
<evidence type="ECO:0008006" key="3">
    <source>
        <dbReference type="Google" id="ProtNLM"/>
    </source>
</evidence>
<reference evidence="1 2" key="1">
    <citation type="journal article" date="2020" name="Biotechnol. Biofuels">
        <title>New insights from the biogas microbiome by comprehensive genome-resolved metagenomics of nearly 1600 species originating from multiple anaerobic digesters.</title>
        <authorList>
            <person name="Campanaro S."/>
            <person name="Treu L."/>
            <person name="Rodriguez-R L.M."/>
            <person name="Kovalovszki A."/>
            <person name="Ziels R.M."/>
            <person name="Maus I."/>
            <person name="Zhu X."/>
            <person name="Kougias P.G."/>
            <person name="Basile A."/>
            <person name="Luo G."/>
            <person name="Schluter A."/>
            <person name="Konstantinidis K.T."/>
            <person name="Angelidaki I."/>
        </authorList>
    </citation>
    <scope>NUCLEOTIDE SEQUENCE [LARGE SCALE GENOMIC DNA]</scope>
    <source>
        <strain evidence="1">AS23ysBPME_34</strain>
    </source>
</reference>
<protein>
    <recommendedName>
        <fullName evidence="3">DUF4352 domain-containing protein</fullName>
    </recommendedName>
</protein>
<comment type="caution">
    <text evidence="1">The sequence shown here is derived from an EMBL/GenBank/DDBJ whole genome shotgun (WGS) entry which is preliminary data.</text>
</comment>